<accession>A0A9D4GU63</accession>
<dbReference type="PANTHER" id="PTHR35558">
    <property type="entry name" value="SGNH_HYDRO DOMAIN-CONTAINING PROTEIN"/>
    <property type="match status" value="1"/>
</dbReference>
<reference evidence="2" key="1">
    <citation type="journal article" date="2019" name="bioRxiv">
        <title>The Genome of the Zebra Mussel, Dreissena polymorpha: A Resource for Invasive Species Research.</title>
        <authorList>
            <person name="McCartney M.A."/>
            <person name="Auch B."/>
            <person name="Kono T."/>
            <person name="Mallez S."/>
            <person name="Zhang Y."/>
            <person name="Obille A."/>
            <person name="Becker A."/>
            <person name="Abrahante J.E."/>
            <person name="Garbe J."/>
            <person name="Badalamenti J.P."/>
            <person name="Herman A."/>
            <person name="Mangelson H."/>
            <person name="Liachko I."/>
            <person name="Sullivan S."/>
            <person name="Sone E.D."/>
            <person name="Koren S."/>
            <person name="Silverstein K.A.T."/>
            <person name="Beckman K.B."/>
            <person name="Gohl D.M."/>
        </authorList>
    </citation>
    <scope>NUCLEOTIDE SEQUENCE</scope>
    <source>
        <strain evidence="2">Duluth1</strain>
        <tissue evidence="2">Whole animal</tissue>
    </source>
</reference>
<reference evidence="2" key="2">
    <citation type="submission" date="2020-11" db="EMBL/GenBank/DDBJ databases">
        <authorList>
            <person name="McCartney M.A."/>
            <person name="Auch B."/>
            <person name="Kono T."/>
            <person name="Mallez S."/>
            <person name="Becker A."/>
            <person name="Gohl D.M."/>
            <person name="Silverstein K.A.T."/>
            <person name="Koren S."/>
            <person name="Bechman K.B."/>
            <person name="Herman A."/>
            <person name="Abrahante J.E."/>
            <person name="Garbe J."/>
        </authorList>
    </citation>
    <scope>NUCLEOTIDE SEQUENCE</scope>
    <source>
        <strain evidence="2">Duluth1</strain>
        <tissue evidence="2">Whole animal</tissue>
    </source>
</reference>
<dbReference type="EMBL" id="JAIWYP010000005">
    <property type="protein sequence ID" value="KAH3821610.1"/>
    <property type="molecule type" value="Genomic_DNA"/>
</dbReference>
<dbReference type="AlphaFoldDB" id="A0A9D4GU63"/>
<name>A0A9D4GU63_DREPO</name>
<evidence type="ECO:0000313" key="2">
    <source>
        <dbReference type="EMBL" id="KAH3821610.1"/>
    </source>
</evidence>
<evidence type="ECO:0000256" key="1">
    <source>
        <dbReference type="SAM" id="MobiDB-lite"/>
    </source>
</evidence>
<keyword evidence="3" id="KW-1185">Reference proteome</keyword>
<gene>
    <name evidence="2" type="ORF">DPMN_123375</name>
</gene>
<dbReference type="PANTHER" id="PTHR35558:SF1">
    <property type="entry name" value="ENDONUCLEASE_EXONUCLEASE_PHOSPHATASE DOMAIN-CONTAINING PROTEIN"/>
    <property type="match status" value="1"/>
</dbReference>
<feature type="region of interest" description="Disordered" evidence="1">
    <location>
        <begin position="1"/>
        <end position="21"/>
    </location>
</feature>
<proteinExistence type="predicted"/>
<sequence length="225" mass="24506">MGLQPPPKPSKRSKSSALNEEPALATVEELAIPDAPSIRRVSATPSMVPSSAGQIQNQHCSEVLQDTSFVHQQLPLPLPFRRPGLNSAMPLVDYDSDSSGSSDEDHDLAFHQAVRSHGADLFQGTGMLYAEPISTPIISQVKKSVFKDIWKNKYVDLAFLLPSAMSGQATQYTLQMDSNAQISITPKSSSKKITNIELWTSAFLCGLHVIVPSRDSSSAKICRDR</sequence>
<dbReference type="Proteomes" id="UP000828390">
    <property type="component" value="Unassembled WGS sequence"/>
</dbReference>
<organism evidence="2 3">
    <name type="scientific">Dreissena polymorpha</name>
    <name type="common">Zebra mussel</name>
    <name type="synonym">Mytilus polymorpha</name>
    <dbReference type="NCBI Taxonomy" id="45954"/>
    <lineage>
        <taxon>Eukaryota</taxon>
        <taxon>Metazoa</taxon>
        <taxon>Spiralia</taxon>
        <taxon>Lophotrochozoa</taxon>
        <taxon>Mollusca</taxon>
        <taxon>Bivalvia</taxon>
        <taxon>Autobranchia</taxon>
        <taxon>Heteroconchia</taxon>
        <taxon>Euheterodonta</taxon>
        <taxon>Imparidentia</taxon>
        <taxon>Neoheterodontei</taxon>
        <taxon>Myida</taxon>
        <taxon>Dreissenoidea</taxon>
        <taxon>Dreissenidae</taxon>
        <taxon>Dreissena</taxon>
    </lineage>
</organism>
<comment type="caution">
    <text evidence="2">The sequence shown here is derived from an EMBL/GenBank/DDBJ whole genome shotgun (WGS) entry which is preliminary data.</text>
</comment>
<evidence type="ECO:0000313" key="3">
    <source>
        <dbReference type="Proteomes" id="UP000828390"/>
    </source>
</evidence>
<protein>
    <submittedName>
        <fullName evidence="2">Uncharacterized protein</fullName>
    </submittedName>
</protein>